<dbReference type="AlphaFoldDB" id="A0AAD6LS01"/>
<comment type="caution">
    <text evidence="1">The sequence shown here is derived from an EMBL/GenBank/DDBJ whole genome shotgun (WGS) entry which is preliminary data.</text>
</comment>
<accession>A0AAD6LS01</accession>
<dbReference type="EMBL" id="JAQIZT010000014">
    <property type="protein sequence ID" value="KAJ6972225.1"/>
    <property type="molecule type" value="Genomic_DNA"/>
</dbReference>
<dbReference type="Proteomes" id="UP001164929">
    <property type="component" value="Chromosome 14"/>
</dbReference>
<reference evidence="1" key="1">
    <citation type="journal article" date="2023" name="Mol. Ecol. Resour.">
        <title>Chromosome-level genome assembly of a triploid poplar Populus alba 'Berolinensis'.</title>
        <authorList>
            <person name="Chen S."/>
            <person name="Yu Y."/>
            <person name="Wang X."/>
            <person name="Wang S."/>
            <person name="Zhang T."/>
            <person name="Zhou Y."/>
            <person name="He R."/>
            <person name="Meng N."/>
            <person name="Wang Y."/>
            <person name="Liu W."/>
            <person name="Liu Z."/>
            <person name="Liu J."/>
            <person name="Guo Q."/>
            <person name="Huang H."/>
            <person name="Sederoff R.R."/>
            <person name="Wang G."/>
            <person name="Qu G."/>
            <person name="Chen S."/>
        </authorList>
    </citation>
    <scope>NUCLEOTIDE SEQUENCE</scope>
    <source>
        <strain evidence="1">SC-2020</strain>
    </source>
</reference>
<gene>
    <name evidence="1" type="ORF">NC653_032719</name>
</gene>
<organism evidence="1 2">
    <name type="scientific">Populus alba x Populus x berolinensis</name>
    <dbReference type="NCBI Taxonomy" id="444605"/>
    <lineage>
        <taxon>Eukaryota</taxon>
        <taxon>Viridiplantae</taxon>
        <taxon>Streptophyta</taxon>
        <taxon>Embryophyta</taxon>
        <taxon>Tracheophyta</taxon>
        <taxon>Spermatophyta</taxon>
        <taxon>Magnoliopsida</taxon>
        <taxon>eudicotyledons</taxon>
        <taxon>Gunneridae</taxon>
        <taxon>Pentapetalae</taxon>
        <taxon>rosids</taxon>
        <taxon>fabids</taxon>
        <taxon>Malpighiales</taxon>
        <taxon>Salicaceae</taxon>
        <taxon>Saliceae</taxon>
        <taxon>Populus</taxon>
    </lineage>
</organism>
<name>A0AAD6LS01_9ROSI</name>
<proteinExistence type="predicted"/>
<keyword evidence="2" id="KW-1185">Reference proteome</keyword>
<protein>
    <submittedName>
        <fullName evidence="1">Uncharacterized protein</fullName>
    </submittedName>
</protein>
<evidence type="ECO:0000313" key="1">
    <source>
        <dbReference type="EMBL" id="KAJ6972225.1"/>
    </source>
</evidence>
<evidence type="ECO:0000313" key="2">
    <source>
        <dbReference type="Proteomes" id="UP001164929"/>
    </source>
</evidence>
<sequence length="64" mass="7226">MDGVGHGGFLIPGFSSQKPYHHYSTLHTKQICVLLITLPKRIPILNNSTKKRHLISFVCPARTR</sequence>